<dbReference type="AlphaFoldDB" id="A0AAU9TJV5"/>
<dbReference type="PANTHER" id="PTHR15678">
    <property type="entry name" value="ANTIGEN MLAA-22-RELATED"/>
    <property type="match status" value="1"/>
</dbReference>
<gene>
    <name evidence="2" type="ORF">EEDITHA_LOCUS2456</name>
</gene>
<proteinExistence type="predicted"/>
<evidence type="ECO:0000313" key="2">
    <source>
        <dbReference type="EMBL" id="CAH2086031.1"/>
    </source>
</evidence>
<name>A0AAU9TJV5_EUPED</name>
<dbReference type="PANTHER" id="PTHR15678:SF6">
    <property type="entry name" value="BRIDGE-LIKE LIPID TRANSFER PROTEIN FAMILY MEMBER 2"/>
    <property type="match status" value="1"/>
</dbReference>
<evidence type="ECO:0000313" key="3">
    <source>
        <dbReference type="Proteomes" id="UP001153954"/>
    </source>
</evidence>
<dbReference type="EMBL" id="CAKOGL010000005">
    <property type="protein sequence ID" value="CAH2086031.1"/>
    <property type="molecule type" value="Genomic_DNA"/>
</dbReference>
<comment type="caution">
    <text evidence="2">The sequence shown here is derived from an EMBL/GenBank/DDBJ whole genome shotgun (WGS) entry which is preliminary data.</text>
</comment>
<organism evidence="2 3">
    <name type="scientific">Euphydryas editha</name>
    <name type="common">Edith's checkerspot</name>
    <dbReference type="NCBI Taxonomy" id="104508"/>
    <lineage>
        <taxon>Eukaryota</taxon>
        <taxon>Metazoa</taxon>
        <taxon>Ecdysozoa</taxon>
        <taxon>Arthropoda</taxon>
        <taxon>Hexapoda</taxon>
        <taxon>Insecta</taxon>
        <taxon>Pterygota</taxon>
        <taxon>Neoptera</taxon>
        <taxon>Endopterygota</taxon>
        <taxon>Lepidoptera</taxon>
        <taxon>Glossata</taxon>
        <taxon>Ditrysia</taxon>
        <taxon>Papilionoidea</taxon>
        <taxon>Nymphalidae</taxon>
        <taxon>Nymphalinae</taxon>
        <taxon>Euphydryas</taxon>
    </lineage>
</organism>
<sequence length="387" mass="43119">MNILIVLCLIVVLIYSCVSWLIPAVLAWLCKRKYHIKLKIGRIVVPKIRLRDVSLSKDGYSIHIEEVSFKSSFFNSEINKLVSVVIKNVEINNYAEERRSVVVETILRPLLSRQNSNSRSEGLNEEASGGSSLERDLSNFGQQKLLDFRNKKLPPSLIMFTQFMGVHVHNVIATLNTNVDEYSVHVSVSEAHADGAAGGPARALAFSTNLVNARLVVLKSSKSLAEVSCSVLVEGTVKDEGPLNVEKIHTAISNTIVIVQDEFYVFLQNRKKKKHTTLTQFTEYYYDTLLARLSPAIPKIFSLKIDETRIGCIDNITKTHFEISLNSLQVNARFSGAAALASGAWARPQLYVAAQLHALRAAARADLLLQLDKLKLDAKVTRALTRY</sequence>
<dbReference type="InterPro" id="IPR045167">
    <property type="entry name" value="Hobbit"/>
</dbReference>
<protein>
    <recommendedName>
        <fullName evidence="4">Band 7 domain-containing protein</fullName>
    </recommendedName>
</protein>
<accession>A0AAU9TJV5</accession>
<evidence type="ECO:0000256" key="1">
    <source>
        <dbReference type="SAM" id="MobiDB-lite"/>
    </source>
</evidence>
<feature type="region of interest" description="Disordered" evidence="1">
    <location>
        <begin position="115"/>
        <end position="135"/>
    </location>
</feature>
<dbReference type="Pfam" id="PF10344">
    <property type="entry name" value="Hobbit"/>
    <property type="match status" value="1"/>
</dbReference>
<keyword evidence="3" id="KW-1185">Reference proteome</keyword>
<reference evidence="2" key="1">
    <citation type="submission" date="2022-03" db="EMBL/GenBank/DDBJ databases">
        <authorList>
            <person name="Tunstrom K."/>
        </authorList>
    </citation>
    <scope>NUCLEOTIDE SEQUENCE</scope>
</reference>
<evidence type="ECO:0008006" key="4">
    <source>
        <dbReference type="Google" id="ProtNLM"/>
    </source>
</evidence>
<dbReference type="Proteomes" id="UP001153954">
    <property type="component" value="Unassembled WGS sequence"/>
</dbReference>